<dbReference type="InterPro" id="IPR045584">
    <property type="entry name" value="Pilin-like"/>
</dbReference>
<dbReference type="Pfam" id="PF07963">
    <property type="entry name" value="N_methyl"/>
    <property type="match status" value="1"/>
</dbReference>
<reference evidence="3" key="1">
    <citation type="submission" date="2016-11" db="EMBL/GenBank/DDBJ databases">
        <authorList>
            <person name="Varghese N."/>
            <person name="Submissions S."/>
        </authorList>
    </citation>
    <scope>NUCLEOTIDE SEQUENCE [LARGE SCALE GENOMIC DNA]</scope>
    <source>
        <strain evidence="3">DSM 22363</strain>
    </source>
</reference>
<gene>
    <name evidence="2" type="ORF">SAMN02745824_3350</name>
</gene>
<dbReference type="Proteomes" id="UP000185192">
    <property type="component" value="Unassembled WGS sequence"/>
</dbReference>
<evidence type="ECO:0000313" key="2">
    <source>
        <dbReference type="EMBL" id="SIO20667.1"/>
    </source>
</evidence>
<dbReference type="RefSeq" id="WP_084192761.1">
    <property type="nucleotide sequence ID" value="NZ_FSQW01000002.1"/>
</dbReference>
<accession>A0A1N6HLP6</accession>
<dbReference type="OrthoDB" id="8481584at2"/>
<protein>
    <submittedName>
        <fullName evidence="2">Prepilin-type N-terminal cleavage/methylation domain-containing protein</fullName>
    </submittedName>
</protein>
<keyword evidence="1" id="KW-0812">Transmembrane</keyword>
<keyword evidence="3" id="KW-1185">Reference proteome</keyword>
<keyword evidence="1" id="KW-0472">Membrane</keyword>
<feature type="transmembrane region" description="Helical" evidence="1">
    <location>
        <begin position="21"/>
        <end position="42"/>
    </location>
</feature>
<proteinExistence type="predicted"/>
<dbReference type="EMBL" id="FSQW01000002">
    <property type="protein sequence ID" value="SIO20667.1"/>
    <property type="molecule type" value="Genomic_DNA"/>
</dbReference>
<evidence type="ECO:0000313" key="3">
    <source>
        <dbReference type="Proteomes" id="UP000185192"/>
    </source>
</evidence>
<organism evidence="2 3">
    <name type="scientific">Parasphingorhabdus marina DSM 22363</name>
    <dbReference type="NCBI Taxonomy" id="1123272"/>
    <lineage>
        <taxon>Bacteria</taxon>
        <taxon>Pseudomonadati</taxon>
        <taxon>Pseudomonadota</taxon>
        <taxon>Alphaproteobacteria</taxon>
        <taxon>Sphingomonadales</taxon>
        <taxon>Sphingomonadaceae</taxon>
        <taxon>Parasphingorhabdus</taxon>
    </lineage>
</organism>
<dbReference type="SUPFAM" id="SSF54523">
    <property type="entry name" value="Pili subunits"/>
    <property type="match status" value="1"/>
</dbReference>
<name>A0A1N6HLP6_9SPHN</name>
<dbReference type="AlphaFoldDB" id="A0A1N6HLP6"/>
<sequence length="127" mass="13964">MTRISKLSRKQSKACSNGFTLVEMLVVLAIMSLAAVLFIGGVNQSGTIARMEVTELERSITSARQSAIRSGETRRLELVPNGFKLRGALAGEDNLLFYADGSSNGGKIYRDEQLVAQVRWIDGRLMR</sequence>
<evidence type="ECO:0000256" key="1">
    <source>
        <dbReference type="SAM" id="Phobius"/>
    </source>
</evidence>
<dbReference type="InterPro" id="IPR012902">
    <property type="entry name" value="N_methyl_site"/>
</dbReference>
<dbReference type="NCBIfam" id="TIGR02532">
    <property type="entry name" value="IV_pilin_GFxxxE"/>
    <property type="match status" value="1"/>
</dbReference>
<keyword evidence="1" id="KW-1133">Transmembrane helix</keyword>
<dbReference type="STRING" id="1123272.SAMN02745824_3350"/>